<dbReference type="AlphaFoldDB" id="A0A3B5BK22"/>
<organism evidence="2">
    <name type="scientific">Stegastes partitus</name>
    <name type="common">bicolor damselfish</name>
    <dbReference type="NCBI Taxonomy" id="144197"/>
    <lineage>
        <taxon>Eukaryota</taxon>
        <taxon>Metazoa</taxon>
        <taxon>Chordata</taxon>
        <taxon>Craniata</taxon>
        <taxon>Vertebrata</taxon>
        <taxon>Euteleostomi</taxon>
        <taxon>Actinopterygii</taxon>
        <taxon>Neopterygii</taxon>
        <taxon>Teleostei</taxon>
        <taxon>Neoteleostei</taxon>
        <taxon>Acanthomorphata</taxon>
        <taxon>Ovalentaria</taxon>
        <taxon>Pomacentridae</taxon>
        <taxon>Stegastes</taxon>
    </lineage>
</organism>
<evidence type="ECO:0000313" key="2">
    <source>
        <dbReference type="Ensembl" id="ENSSPAP00000027962.1"/>
    </source>
</evidence>
<proteinExistence type="predicted"/>
<reference evidence="2" key="1">
    <citation type="submission" date="2023-09" db="UniProtKB">
        <authorList>
            <consortium name="Ensembl"/>
        </authorList>
    </citation>
    <scope>IDENTIFICATION</scope>
</reference>
<name>A0A3B5BK22_9TELE</name>
<dbReference type="Ensembl" id="ENSSPAT00000028417.1">
    <property type="protein sequence ID" value="ENSSPAP00000027962.1"/>
    <property type="gene ID" value="ENSSPAG00000021077.1"/>
</dbReference>
<feature type="region of interest" description="Disordered" evidence="1">
    <location>
        <begin position="84"/>
        <end position="113"/>
    </location>
</feature>
<accession>A0A3B5BK22</accession>
<protein>
    <submittedName>
        <fullName evidence="2">Uncharacterized protein</fullName>
    </submittedName>
</protein>
<sequence>ISCNHYRSCFFAAKKIRTDSDLLNSFTLKSAPKKKWADRQFRKKINKLISPVSPQPVEADGHLSQACLCLFSLVPSHRCRLLAQRESKGTSPAPTRGKNKKLLLAPLQCTHSH</sequence>
<evidence type="ECO:0000256" key="1">
    <source>
        <dbReference type="SAM" id="MobiDB-lite"/>
    </source>
</evidence>